<dbReference type="Gene3D" id="2.130.10.10">
    <property type="entry name" value="YVTN repeat-like/Quinoprotein amine dehydrogenase"/>
    <property type="match status" value="2"/>
</dbReference>
<evidence type="ECO:0000256" key="3">
    <source>
        <dbReference type="PROSITE-ProRule" id="PRU00221"/>
    </source>
</evidence>
<dbReference type="SMART" id="SM00320">
    <property type="entry name" value="WD40"/>
    <property type="match status" value="4"/>
</dbReference>
<evidence type="ECO:0000313" key="4">
    <source>
        <dbReference type="EMBL" id="ETO28776.1"/>
    </source>
</evidence>
<dbReference type="OrthoDB" id="6262491at2759"/>
<reference evidence="4 5" key="1">
    <citation type="journal article" date="2013" name="Curr. Biol.">
        <title>The Genome of the Foraminiferan Reticulomyxa filosa.</title>
        <authorList>
            <person name="Glockner G."/>
            <person name="Hulsmann N."/>
            <person name="Schleicher M."/>
            <person name="Noegel A.A."/>
            <person name="Eichinger L."/>
            <person name="Gallinger C."/>
            <person name="Pawlowski J."/>
            <person name="Sierra R."/>
            <person name="Euteneuer U."/>
            <person name="Pillet L."/>
            <person name="Moustafa A."/>
            <person name="Platzer M."/>
            <person name="Groth M."/>
            <person name="Szafranski K."/>
            <person name="Schliwa M."/>
        </authorList>
    </citation>
    <scope>NUCLEOTIDE SEQUENCE [LARGE SCALE GENOMIC DNA]</scope>
</reference>
<dbReference type="InterPro" id="IPR001680">
    <property type="entry name" value="WD40_rpt"/>
</dbReference>
<keyword evidence="1 3" id="KW-0853">WD repeat</keyword>
<feature type="repeat" description="WD" evidence="3">
    <location>
        <begin position="57"/>
        <end position="98"/>
    </location>
</feature>
<evidence type="ECO:0000256" key="2">
    <source>
        <dbReference type="ARBA" id="ARBA00022737"/>
    </source>
</evidence>
<feature type="repeat" description="WD" evidence="3">
    <location>
        <begin position="15"/>
        <end position="56"/>
    </location>
</feature>
<dbReference type="AlphaFoldDB" id="X6NRY6"/>
<dbReference type="InterPro" id="IPR019775">
    <property type="entry name" value="WD40_repeat_CS"/>
</dbReference>
<dbReference type="PANTHER" id="PTHR19848:SF8">
    <property type="entry name" value="F-BOX AND WD REPEAT DOMAIN CONTAINING 7"/>
    <property type="match status" value="1"/>
</dbReference>
<sequence>VKLWNCNLGQELCKFQGLQGNAITCRFSFSGGYVAAAGTDCSVHLWNVRTQRHVKTYNGHNNTITTITFNPDSKKLISGSLDRSIRIWDTEKGTCLINMQVGSSVNCLTTSSDEGLLASGHLDGCVRFFGFKEKKEVFRLDELNLLKSIMSNFRHPMASMFSPKLLEITHKEYKFTGTSGGASYSADGQYIVGGSQTKDKNNKYQLFLWRSKTGELLHCLNEHSDEITYVTWHGRGGVASCDKSGKIFTWC</sequence>
<evidence type="ECO:0000256" key="1">
    <source>
        <dbReference type="ARBA" id="ARBA00022574"/>
    </source>
</evidence>
<dbReference type="PANTHER" id="PTHR19848">
    <property type="entry name" value="WD40 REPEAT PROTEIN"/>
    <property type="match status" value="1"/>
</dbReference>
<proteinExistence type="predicted"/>
<organism evidence="4 5">
    <name type="scientific">Reticulomyxa filosa</name>
    <dbReference type="NCBI Taxonomy" id="46433"/>
    <lineage>
        <taxon>Eukaryota</taxon>
        <taxon>Sar</taxon>
        <taxon>Rhizaria</taxon>
        <taxon>Retaria</taxon>
        <taxon>Foraminifera</taxon>
        <taxon>Monothalamids</taxon>
        <taxon>Reticulomyxidae</taxon>
        <taxon>Reticulomyxa</taxon>
    </lineage>
</organism>
<dbReference type="GO" id="GO:0000027">
    <property type="term" value="P:ribosomal large subunit assembly"/>
    <property type="evidence" value="ECO:0007669"/>
    <property type="project" value="TreeGrafter"/>
</dbReference>
<comment type="caution">
    <text evidence="4">The sequence shown here is derived from an EMBL/GenBank/DDBJ whole genome shotgun (WGS) entry which is preliminary data.</text>
</comment>
<accession>X6NRY6</accession>
<dbReference type="Pfam" id="PF00400">
    <property type="entry name" value="WD40"/>
    <property type="match status" value="4"/>
</dbReference>
<dbReference type="InterPro" id="IPR036322">
    <property type="entry name" value="WD40_repeat_dom_sf"/>
</dbReference>
<dbReference type="InterPro" id="IPR015943">
    <property type="entry name" value="WD40/YVTN_repeat-like_dom_sf"/>
</dbReference>
<dbReference type="PROSITE" id="PS50082">
    <property type="entry name" value="WD_REPEATS_2"/>
    <property type="match status" value="2"/>
</dbReference>
<evidence type="ECO:0000313" key="5">
    <source>
        <dbReference type="Proteomes" id="UP000023152"/>
    </source>
</evidence>
<dbReference type="SUPFAM" id="SSF50978">
    <property type="entry name" value="WD40 repeat-like"/>
    <property type="match status" value="1"/>
</dbReference>
<name>X6NRY6_RETFI</name>
<keyword evidence="2" id="KW-0677">Repeat</keyword>
<dbReference type="Proteomes" id="UP000023152">
    <property type="component" value="Unassembled WGS sequence"/>
</dbReference>
<dbReference type="GO" id="GO:0005730">
    <property type="term" value="C:nucleolus"/>
    <property type="evidence" value="ECO:0007669"/>
    <property type="project" value="TreeGrafter"/>
</dbReference>
<dbReference type="PROSITE" id="PS00678">
    <property type="entry name" value="WD_REPEATS_1"/>
    <property type="match status" value="2"/>
</dbReference>
<protein>
    <submittedName>
        <fullName evidence="4">Uncharacterized protein</fullName>
    </submittedName>
</protein>
<dbReference type="EMBL" id="ASPP01006469">
    <property type="protein sequence ID" value="ETO28776.1"/>
    <property type="molecule type" value="Genomic_DNA"/>
</dbReference>
<dbReference type="PROSITE" id="PS50294">
    <property type="entry name" value="WD_REPEATS_REGION"/>
    <property type="match status" value="1"/>
</dbReference>
<gene>
    <name evidence="4" type="ORF">RFI_08352</name>
</gene>
<feature type="non-terminal residue" evidence="4">
    <location>
        <position position="1"/>
    </location>
</feature>
<keyword evidence="5" id="KW-1185">Reference proteome</keyword>